<keyword evidence="3" id="KW-1185">Reference proteome</keyword>
<evidence type="ECO:0000256" key="1">
    <source>
        <dbReference type="SAM" id="Phobius"/>
    </source>
</evidence>
<evidence type="ECO:0000313" key="2">
    <source>
        <dbReference type="EMBL" id="GAA4757433.1"/>
    </source>
</evidence>
<protein>
    <submittedName>
        <fullName evidence="2">Uncharacterized protein</fullName>
    </submittedName>
</protein>
<keyword evidence="1" id="KW-0472">Membrane</keyword>
<comment type="caution">
    <text evidence="2">The sequence shown here is derived from an EMBL/GenBank/DDBJ whole genome shotgun (WGS) entry which is preliminary data.</text>
</comment>
<gene>
    <name evidence="2" type="ORF">GCM10023350_48830</name>
</gene>
<accession>A0ABP8ZIC6</accession>
<proteinExistence type="predicted"/>
<keyword evidence="1" id="KW-1133">Transmembrane helix</keyword>
<name>A0ABP8ZIC6_9ACTN</name>
<dbReference type="EMBL" id="BAABKN010000034">
    <property type="protein sequence ID" value="GAA4757433.1"/>
    <property type="molecule type" value="Genomic_DNA"/>
</dbReference>
<evidence type="ECO:0000313" key="3">
    <source>
        <dbReference type="Proteomes" id="UP001499882"/>
    </source>
</evidence>
<dbReference type="Proteomes" id="UP001499882">
    <property type="component" value="Unassembled WGS sequence"/>
</dbReference>
<keyword evidence="1" id="KW-0812">Transmembrane</keyword>
<organism evidence="2 3">
    <name type="scientific">Nocardioides endophyticus</name>
    <dbReference type="NCBI Taxonomy" id="1353775"/>
    <lineage>
        <taxon>Bacteria</taxon>
        <taxon>Bacillati</taxon>
        <taxon>Actinomycetota</taxon>
        <taxon>Actinomycetes</taxon>
        <taxon>Propionibacteriales</taxon>
        <taxon>Nocardioidaceae</taxon>
        <taxon>Nocardioides</taxon>
    </lineage>
</organism>
<reference evidence="3" key="1">
    <citation type="journal article" date="2019" name="Int. J. Syst. Evol. Microbiol.">
        <title>The Global Catalogue of Microorganisms (GCM) 10K type strain sequencing project: providing services to taxonomists for standard genome sequencing and annotation.</title>
        <authorList>
            <consortium name="The Broad Institute Genomics Platform"/>
            <consortium name="The Broad Institute Genome Sequencing Center for Infectious Disease"/>
            <person name="Wu L."/>
            <person name="Ma J."/>
        </authorList>
    </citation>
    <scope>NUCLEOTIDE SEQUENCE [LARGE SCALE GENOMIC DNA]</scope>
    <source>
        <strain evidence="3">JCM 18532</strain>
    </source>
</reference>
<sequence>MWLAGRFAWDCWSNGITVGGVLGSAYFLAGLALIVYRCVGLWRERFAPLKPR</sequence>
<feature type="transmembrane region" description="Helical" evidence="1">
    <location>
        <begin position="12"/>
        <end position="36"/>
    </location>
</feature>